<dbReference type="EMBL" id="ASHM01114198">
    <property type="protein sequence ID" value="PNX70538.1"/>
    <property type="molecule type" value="Genomic_DNA"/>
</dbReference>
<comment type="caution">
    <text evidence="1">The sequence shown here is derived from an EMBL/GenBank/DDBJ whole genome shotgun (WGS) entry which is preliminary data.</text>
</comment>
<protein>
    <submittedName>
        <fullName evidence="1">LCR-like protein</fullName>
    </submittedName>
</protein>
<accession>A0A2K3KW84</accession>
<sequence>AVLWQPPPSNHVKCNLDAALFVTEQMVGMRVCLRDETNTFISAMTAKKDVVMSASEAEAWSLHQGLRWVANMGN</sequence>
<dbReference type="InterPro" id="IPR052929">
    <property type="entry name" value="RNase_H-like_EbsB-rel"/>
</dbReference>
<dbReference type="AlphaFoldDB" id="A0A2K3KW84"/>
<proteinExistence type="predicted"/>
<name>A0A2K3KW84_TRIPR</name>
<organism evidence="1 2">
    <name type="scientific">Trifolium pratense</name>
    <name type="common">Red clover</name>
    <dbReference type="NCBI Taxonomy" id="57577"/>
    <lineage>
        <taxon>Eukaryota</taxon>
        <taxon>Viridiplantae</taxon>
        <taxon>Streptophyta</taxon>
        <taxon>Embryophyta</taxon>
        <taxon>Tracheophyta</taxon>
        <taxon>Spermatophyta</taxon>
        <taxon>Magnoliopsida</taxon>
        <taxon>eudicotyledons</taxon>
        <taxon>Gunneridae</taxon>
        <taxon>Pentapetalae</taxon>
        <taxon>rosids</taxon>
        <taxon>fabids</taxon>
        <taxon>Fabales</taxon>
        <taxon>Fabaceae</taxon>
        <taxon>Papilionoideae</taxon>
        <taxon>50 kb inversion clade</taxon>
        <taxon>NPAAA clade</taxon>
        <taxon>Hologalegina</taxon>
        <taxon>IRL clade</taxon>
        <taxon>Trifolieae</taxon>
        <taxon>Trifolium</taxon>
    </lineage>
</organism>
<dbReference type="Proteomes" id="UP000236291">
    <property type="component" value="Unassembled WGS sequence"/>
</dbReference>
<dbReference type="PANTHER" id="PTHR47074:SF48">
    <property type="entry name" value="POLYNUCLEOTIDYL TRANSFERASE, RIBONUCLEASE H-LIKE SUPERFAMILY PROTEIN"/>
    <property type="match status" value="1"/>
</dbReference>
<evidence type="ECO:0000313" key="1">
    <source>
        <dbReference type="EMBL" id="PNX70538.1"/>
    </source>
</evidence>
<evidence type="ECO:0000313" key="2">
    <source>
        <dbReference type="Proteomes" id="UP000236291"/>
    </source>
</evidence>
<feature type="non-terminal residue" evidence="1">
    <location>
        <position position="1"/>
    </location>
</feature>
<gene>
    <name evidence="1" type="ORF">L195_g057493</name>
</gene>
<reference evidence="1 2" key="1">
    <citation type="journal article" date="2014" name="Am. J. Bot.">
        <title>Genome assembly and annotation for red clover (Trifolium pratense; Fabaceae).</title>
        <authorList>
            <person name="Istvanek J."/>
            <person name="Jaros M."/>
            <person name="Krenek A."/>
            <person name="Repkova J."/>
        </authorList>
    </citation>
    <scope>NUCLEOTIDE SEQUENCE [LARGE SCALE GENOMIC DNA]</scope>
    <source>
        <strain evidence="2">cv. Tatra</strain>
        <tissue evidence="1">Young leaves</tissue>
    </source>
</reference>
<reference evidence="1 2" key="2">
    <citation type="journal article" date="2017" name="Front. Plant Sci.">
        <title>Gene Classification and Mining of Molecular Markers Useful in Red Clover (Trifolium pratense) Breeding.</title>
        <authorList>
            <person name="Istvanek J."/>
            <person name="Dluhosova J."/>
            <person name="Dluhos P."/>
            <person name="Patkova L."/>
            <person name="Nedelnik J."/>
            <person name="Repkova J."/>
        </authorList>
    </citation>
    <scope>NUCLEOTIDE SEQUENCE [LARGE SCALE GENOMIC DNA]</scope>
    <source>
        <strain evidence="2">cv. Tatra</strain>
        <tissue evidence="1">Young leaves</tissue>
    </source>
</reference>
<dbReference type="PANTHER" id="PTHR47074">
    <property type="entry name" value="BNAC02G40300D PROTEIN"/>
    <property type="match status" value="1"/>
</dbReference>